<dbReference type="EMBL" id="DVMO01000074">
    <property type="protein sequence ID" value="HIU27705.1"/>
    <property type="molecule type" value="Genomic_DNA"/>
</dbReference>
<proteinExistence type="predicted"/>
<dbReference type="SUPFAM" id="SSF140990">
    <property type="entry name" value="FtsH protease domain-like"/>
    <property type="match status" value="1"/>
</dbReference>
<dbReference type="GO" id="GO:0016887">
    <property type="term" value="F:ATP hydrolysis activity"/>
    <property type="evidence" value="ECO:0007669"/>
    <property type="project" value="InterPro"/>
</dbReference>
<protein>
    <submittedName>
        <fullName evidence="2">AAA family ATPase</fullName>
    </submittedName>
</protein>
<dbReference type="GO" id="GO:0004222">
    <property type="term" value="F:metalloendopeptidase activity"/>
    <property type="evidence" value="ECO:0007669"/>
    <property type="project" value="InterPro"/>
</dbReference>
<dbReference type="GO" id="GO:0004176">
    <property type="term" value="F:ATP-dependent peptidase activity"/>
    <property type="evidence" value="ECO:0007669"/>
    <property type="project" value="InterPro"/>
</dbReference>
<dbReference type="Gene3D" id="1.10.8.60">
    <property type="match status" value="1"/>
</dbReference>
<feature type="domain" description="AAA+ ATPase" evidence="1">
    <location>
        <begin position="37"/>
        <end position="165"/>
    </location>
</feature>
<dbReference type="PANTHER" id="PTHR23076">
    <property type="entry name" value="METALLOPROTEASE M41 FTSH"/>
    <property type="match status" value="1"/>
</dbReference>
<reference evidence="2" key="1">
    <citation type="submission" date="2020-10" db="EMBL/GenBank/DDBJ databases">
        <authorList>
            <person name="Gilroy R."/>
        </authorList>
    </citation>
    <scope>NUCLEOTIDE SEQUENCE</scope>
    <source>
        <strain evidence="2">11300</strain>
    </source>
</reference>
<dbReference type="InterPro" id="IPR003593">
    <property type="entry name" value="AAA+_ATPase"/>
</dbReference>
<gene>
    <name evidence="2" type="ORF">IAD16_04950</name>
</gene>
<dbReference type="InterPro" id="IPR000642">
    <property type="entry name" value="Peptidase_M41"/>
</dbReference>
<dbReference type="InterPro" id="IPR003959">
    <property type="entry name" value="ATPase_AAA_core"/>
</dbReference>
<dbReference type="AlphaFoldDB" id="A0A9D1I6A0"/>
<dbReference type="PANTHER" id="PTHR23076:SF97">
    <property type="entry name" value="ATP-DEPENDENT ZINC METALLOPROTEASE YME1L1"/>
    <property type="match status" value="1"/>
</dbReference>
<dbReference type="GO" id="GO:0030163">
    <property type="term" value="P:protein catabolic process"/>
    <property type="evidence" value="ECO:0007669"/>
    <property type="project" value="TreeGrafter"/>
</dbReference>
<accession>A0A9D1I6A0</accession>
<evidence type="ECO:0000259" key="1">
    <source>
        <dbReference type="SMART" id="SM00382"/>
    </source>
</evidence>
<dbReference type="GO" id="GO:0006508">
    <property type="term" value="P:proteolysis"/>
    <property type="evidence" value="ECO:0007669"/>
    <property type="project" value="InterPro"/>
</dbReference>
<dbReference type="InterPro" id="IPR037219">
    <property type="entry name" value="Peptidase_M41-like"/>
</dbReference>
<dbReference type="GO" id="GO:0005524">
    <property type="term" value="F:ATP binding"/>
    <property type="evidence" value="ECO:0007669"/>
    <property type="project" value="InterPro"/>
</dbReference>
<evidence type="ECO:0000313" key="2">
    <source>
        <dbReference type="EMBL" id="HIU27705.1"/>
    </source>
</evidence>
<name>A0A9D1I6A0_9FIRM</name>
<comment type="caution">
    <text evidence="2">The sequence shown here is derived from an EMBL/GenBank/DDBJ whole genome shotgun (WGS) entry which is preliminary data.</text>
</comment>
<dbReference type="Gene3D" id="3.40.50.300">
    <property type="entry name" value="P-loop containing nucleotide triphosphate hydrolases"/>
    <property type="match status" value="1"/>
</dbReference>
<dbReference type="InterPro" id="IPR027417">
    <property type="entry name" value="P-loop_NTPase"/>
</dbReference>
<dbReference type="GO" id="GO:0005886">
    <property type="term" value="C:plasma membrane"/>
    <property type="evidence" value="ECO:0007669"/>
    <property type="project" value="TreeGrafter"/>
</dbReference>
<dbReference type="Proteomes" id="UP000824091">
    <property type="component" value="Unassembled WGS sequence"/>
</dbReference>
<dbReference type="SMART" id="SM00382">
    <property type="entry name" value="AAA"/>
    <property type="match status" value="1"/>
</dbReference>
<dbReference type="SUPFAM" id="SSF52540">
    <property type="entry name" value="P-loop containing nucleoside triphosphate hydrolases"/>
    <property type="match status" value="1"/>
</dbReference>
<reference evidence="2" key="2">
    <citation type="journal article" date="2021" name="PeerJ">
        <title>Extensive microbial diversity within the chicken gut microbiome revealed by metagenomics and culture.</title>
        <authorList>
            <person name="Gilroy R."/>
            <person name="Ravi A."/>
            <person name="Getino M."/>
            <person name="Pursley I."/>
            <person name="Horton D.L."/>
            <person name="Alikhan N.F."/>
            <person name="Baker D."/>
            <person name="Gharbi K."/>
            <person name="Hall N."/>
            <person name="Watson M."/>
            <person name="Adriaenssens E.M."/>
            <person name="Foster-Nyarko E."/>
            <person name="Jarju S."/>
            <person name="Secka A."/>
            <person name="Antonio M."/>
            <person name="Oren A."/>
            <person name="Chaudhuri R.R."/>
            <person name="La Ragione R."/>
            <person name="Hildebrand F."/>
            <person name="Pallen M.J."/>
        </authorList>
    </citation>
    <scope>NUCLEOTIDE SEQUENCE</scope>
    <source>
        <strain evidence="2">11300</strain>
    </source>
</reference>
<dbReference type="Gene3D" id="1.20.58.760">
    <property type="entry name" value="Peptidase M41"/>
    <property type="match status" value="1"/>
</dbReference>
<evidence type="ECO:0000313" key="3">
    <source>
        <dbReference type="Proteomes" id="UP000824091"/>
    </source>
</evidence>
<sequence length="425" mass="47733">MRPFDKVIGYEKVKEELIQICDILKNKEVYETLGARMPSGVLLYGEPGLGKTLIAQCFIEEAGLMTYTLRKNKGNGDFIDEISDTFKKAAQNAPAIIFLDDMDKFANEDEDHLDAEEYVAVQTGIDEVKNKNVFVIATVNDIRKLPASLSRAGRFDRKIRMTAPDEGDAVKIVSHYLQDKNISDDVDIKDLVKLIGYDSCAGLETILNEAAINAGYERRKIIEMKDFVKASLGLIVPDEEKPEECDSEELFDMAVHEAGHLVVMEILEPGRAGMAMVRLRGHKAGAVKESTAETTRLTRYDRVLISLGGKAAEELYCPYVWRDGSKEDIENAYRGLNEYVKYCGTMGFGLITTPGYAADSENLMGRSETVIHSEMEKARAKARGIIIKNRNFFELIRDELMEKRVLLYSDIQRIRQQAGITEVTI</sequence>
<organism evidence="2 3">
    <name type="scientific">Candidatus Fimisoma avicola</name>
    <dbReference type="NCBI Taxonomy" id="2840826"/>
    <lineage>
        <taxon>Bacteria</taxon>
        <taxon>Bacillati</taxon>
        <taxon>Bacillota</taxon>
        <taxon>Clostridia</taxon>
        <taxon>Eubacteriales</taxon>
        <taxon>Candidatus Fimisoma</taxon>
    </lineage>
</organism>
<dbReference type="Pfam" id="PF00004">
    <property type="entry name" value="AAA"/>
    <property type="match status" value="1"/>
</dbReference>
<dbReference type="Pfam" id="PF01434">
    <property type="entry name" value="Peptidase_M41"/>
    <property type="match status" value="1"/>
</dbReference>